<evidence type="ECO:0000256" key="6">
    <source>
        <dbReference type="SAM" id="SignalP"/>
    </source>
</evidence>
<keyword evidence="2 11" id="KW-0378">Hydrolase</keyword>
<dbReference type="InterPro" id="IPR006102">
    <property type="entry name" value="Ig-like_GH2"/>
</dbReference>
<keyword evidence="3" id="KW-0119">Carbohydrate metabolism</keyword>
<dbReference type="Gene3D" id="2.60.120.260">
    <property type="entry name" value="Galactose-binding domain-like"/>
    <property type="match status" value="1"/>
</dbReference>
<dbReference type="InterPro" id="IPR013783">
    <property type="entry name" value="Ig-like_fold"/>
</dbReference>
<evidence type="ECO:0000259" key="7">
    <source>
        <dbReference type="Pfam" id="PF00703"/>
    </source>
</evidence>
<dbReference type="InterPro" id="IPR041447">
    <property type="entry name" value="Mannosidase_ig"/>
</dbReference>
<keyword evidence="4" id="KW-0326">Glycosidase</keyword>
<dbReference type="InterPro" id="IPR017853">
    <property type="entry name" value="GH"/>
</dbReference>
<protein>
    <submittedName>
        <fullName evidence="11">Glycoside hydrolase</fullName>
    </submittedName>
</protein>
<dbReference type="InterPro" id="IPR043534">
    <property type="entry name" value="EBDG/EBM"/>
</dbReference>
<dbReference type="GO" id="GO:0000272">
    <property type="term" value="P:polysaccharide catabolic process"/>
    <property type="evidence" value="ECO:0007669"/>
    <property type="project" value="UniProtKB-KW"/>
</dbReference>
<dbReference type="Proteomes" id="UP001175000">
    <property type="component" value="Unassembled WGS sequence"/>
</dbReference>
<evidence type="ECO:0000256" key="3">
    <source>
        <dbReference type="ARBA" id="ARBA00023277"/>
    </source>
</evidence>
<evidence type="ECO:0000256" key="2">
    <source>
        <dbReference type="ARBA" id="ARBA00022801"/>
    </source>
</evidence>
<feature type="chain" id="PRO_5041423080" evidence="6">
    <location>
        <begin position="18"/>
        <end position="871"/>
    </location>
</feature>
<name>A0AA39U4T4_9PEZI</name>
<comment type="similarity">
    <text evidence="1">Belongs to the glycosyl hydrolase 2 family.</text>
</comment>
<dbReference type="Pfam" id="PF18368">
    <property type="entry name" value="Ig_GlcNase"/>
    <property type="match status" value="1"/>
</dbReference>
<sequence length="871" mass="96785">MLLPASVALFWAALSGAAVTQIPSWDLVSTAQTSASLTSISQPDFDTSSWRHIPAPFCTLIGCLLKANVYNETDLFFSDNLRRKPEAALFSVPWIYRNEFKLAPATGRHFFLQTHGIASRADIFLNGKQVADKSVQVGSYAGHRYDITDAVAAANALAIKVYPTDPHRDLAIGWVDWNPWPADNGTGVWRAVEIKETGSVVLDPLRVITFLDTPLVQGTYTIRVKAKNLENKEVRVLVDYNVTLVGSGAQAGGDAKYVRIGAGREVEVVFEGVVQAPEIWWPAQWGEQPLYNVKLGVKDADGTVSDAAETNFGFRVVERRLNQFNDTVFIVNRKEFQVLGGGYAPDMFLRWDPARWEKELQYALDLGLNTIRLEGKNEHPELYDIADRMGMMIMAGWECCDKWEAWDYNTHMEKPSLWTDEDYATANASMRHEATMLQPHPSVLTYLIGSDFWPNERATTIYLNAFKSVDWQTPVLGSASRQGFSPQTGSPGMSMEGPYDWVPPNYFFDNQPARAGSAYGFGSELSAGVGTPDLSSLKKFLSSSDLDDLWKNPRKDLFHMSTAGSTFDDRRIYNDALWARLGAPTSLEDYVQKSQITDYEATRAQFEAWGSMWNARRPATGVIYWMLTGAFPNLHWNLWDYYMRPSGGFFGAKAALRLEHVAYDPVRKVVHLINRSLDKSGKRTVEVDVIDTAGQPIYSGSVQANTEPNTSKNITSVAAALEGAKDLVFLKLKLLDDKNVTLSRNTYWVPKTLDALDFARSEWYYTPVSRYSDYTALNKLGSASLTVAATKQGGATVITVENPSNVPAFLVSLALVDSQGADVLPLTWSDNYVTLWPKEKLNLTVSTLKGAAEPAAVDFVGRNVARGTVRL</sequence>
<dbReference type="InterPro" id="IPR041351">
    <property type="entry name" value="Ig_GlcNase"/>
</dbReference>
<evidence type="ECO:0000313" key="12">
    <source>
        <dbReference type="Proteomes" id="UP001175000"/>
    </source>
</evidence>
<feature type="domain" description="Exo-beta-D-glucosaminidase Ig-fold" evidence="9">
    <location>
        <begin position="763"/>
        <end position="864"/>
    </location>
</feature>
<evidence type="ECO:0000313" key="11">
    <source>
        <dbReference type="EMBL" id="KAK0610965.1"/>
    </source>
</evidence>
<evidence type="ECO:0000259" key="8">
    <source>
        <dbReference type="Pfam" id="PF17786"/>
    </source>
</evidence>
<dbReference type="Pfam" id="PF00703">
    <property type="entry name" value="Glyco_hydro_2"/>
    <property type="match status" value="1"/>
</dbReference>
<evidence type="ECO:0000256" key="4">
    <source>
        <dbReference type="ARBA" id="ARBA00023295"/>
    </source>
</evidence>
<comment type="caution">
    <text evidence="11">The sequence shown here is derived from an EMBL/GenBank/DDBJ whole genome shotgun (WGS) entry which is preliminary data.</text>
</comment>
<dbReference type="Gene3D" id="3.20.20.80">
    <property type="entry name" value="Glycosidases"/>
    <property type="match status" value="1"/>
</dbReference>
<proteinExistence type="inferred from homology"/>
<feature type="domain" description="Beta-mannosidase-like galactose-binding" evidence="10">
    <location>
        <begin position="60"/>
        <end position="163"/>
    </location>
</feature>
<dbReference type="InterPro" id="IPR054593">
    <property type="entry name" value="Beta-mannosidase-like_N2"/>
</dbReference>
<dbReference type="PANTHER" id="PTHR43536:SF1">
    <property type="entry name" value="MANNOSYLGLYCOPROTEIN ENDO-BETA-MANNOSIDASE"/>
    <property type="match status" value="1"/>
</dbReference>
<dbReference type="SUPFAM" id="SSF51445">
    <property type="entry name" value="(Trans)glycosidases"/>
    <property type="match status" value="1"/>
</dbReference>
<dbReference type="Pfam" id="PF22666">
    <property type="entry name" value="Glyco_hydro_2_N2"/>
    <property type="match status" value="1"/>
</dbReference>
<dbReference type="EMBL" id="JAULSU010000007">
    <property type="protein sequence ID" value="KAK0610965.1"/>
    <property type="molecule type" value="Genomic_DNA"/>
</dbReference>
<evidence type="ECO:0000259" key="10">
    <source>
        <dbReference type="Pfam" id="PF22666"/>
    </source>
</evidence>
<feature type="domain" description="Glycoside hydrolase family 2 immunoglobulin-like beta-sandwich" evidence="7">
    <location>
        <begin position="211"/>
        <end position="315"/>
    </location>
</feature>
<dbReference type="InterPro" id="IPR008979">
    <property type="entry name" value="Galactose-bd-like_sf"/>
</dbReference>
<evidence type="ECO:0000256" key="5">
    <source>
        <dbReference type="ARBA" id="ARBA00023326"/>
    </source>
</evidence>
<accession>A0AA39U4T4</accession>
<dbReference type="InterPro" id="IPR036156">
    <property type="entry name" value="Beta-gal/glucu_dom_sf"/>
</dbReference>
<dbReference type="PANTHER" id="PTHR43536">
    <property type="entry name" value="MANNOSYLGLYCOPROTEIN ENDO-BETA-MANNOSIDASE"/>
    <property type="match status" value="1"/>
</dbReference>
<dbReference type="Pfam" id="PF17786">
    <property type="entry name" value="Mannosidase_ig"/>
    <property type="match status" value="1"/>
</dbReference>
<dbReference type="GO" id="GO:0004553">
    <property type="term" value="F:hydrolase activity, hydrolyzing O-glycosyl compounds"/>
    <property type="evidence" value="ECO:0007669"/>
    <property type="project" value="InterPro"/>
</dbReference>
<dbReference type="SUPFAM" id="SSF49785">
    <property type="entry name" value="Galactose-binding domain-like"/>
    <property type="match status" value="1"/>
</dbReference>
<keyword evidence="12" id="KW-1185">Reference proteome</keyword>
<reference evidence="11" key="1">
    <citation type="submission" date="2023-06" db="EMBL/GenBank/DDBJ databases">
        <title>Genome-scale phylogeny and comparative genomics of the fungal order Sordariales.</title>
        <authorList>
            <consortium name="Lawrence Berkeley National Laboratory"/>
            <person name="Hensen N."/>
            <person name="Bonometti L."/>
            <person name="Westerberg I."/>
            <person name="Brannstrom I.O."/>
            <person name="Guillou S."/>
            <person name="Cros-Aarteil S."/>
            <person name="Calhoun S."/>
            <person name="Haridas S."/>
            <person name="Kuo A."/>
            <person name="Mondo S."/>
            <person name="Pangilinan J."/>
            <person name="Riley R."/>
            <person name="Labutti K."/>
            <person name="Andreopoulos B."/>
            <person name="Lipzen A."/>
            <person name="Chen C."/>
            <person name="Yanf M."/>
            <person name="Daum C."/>
            <person name="Ng V."/>
            <person name="Clum A."/>
            <person name="Steindorff A."/>
            <person name="Ohm R."/>
            <person name="Martin F."/>
            <person name="Silar P."/>
            <person name="Natvig D."/>
            <person name="Lalanne C."/>
            <person name="Gautier V."/>
            <person name="Ament-Velasquez S.L."/>
            <person name="Kruys A."/>
            <person name="Hutchinson M.I."/>
            <person name="Powell A.J."/>
            <person name="Barry K."/>
            <person name="Miller A.N."/>
            <person name="Grigoriev I.V."/>
            <person name="Debuchy R."/>
            <person name="Gladieux P."/>
            <person name="Thoren M.H."/>
            <person name="Johannesson H."/>
        </authorList>
    </citation>
    <scope>NUCLEOTIDE SEQUENCE</scope>
    <source>
        <strain evidence="11">CBS 606.72</strain>
    </source>
</reference>
<organism evidence="11 12">
    <name type="scientific">Immersiella caudata</name>
    <dbReference type="NCBI Taxonomy" id="314043"/>
    <lineage>
        <taxon>Eukaryota</taxon>
        <taxon>Fungi</taxon>
        <taxon>Dikarya</taxon>
        <taxon>Ascomycota</taxon>
        <taxon>Pezizomycotina</taxon>
        <taxon>Sordariomycetes</taxon>
        <taxon>Sordariomycetidae</taxon>
        <taxon>Sordariales</taxon>
        <taxon>Lasiosphaeriaceae</taxon>
        <taxon>Immersiella</taxon>
    </lineage>
</organism>
<feature type="domain" description="Mannosidase Ig/CBM-like" evidence="8">
    <location>
        <begin position="670"/>
        <end position="749"/>
    </location>
</feature>
<dbReference type="Gene3D" id="2.60.40.10">
    <property type="entry name" value="Immunoglobulins"/>
    <property type="match status" value="3"/>
</dbReference>
<evidence type="ECO:0000256" key="1">
    <source>
        <dbReference type="ARBA" id="ARBA00007401"/>
    </source>
</evidence>
<gene>
    <name evidence="11" type="ORF">B0T14DRAFT_440763</name>
</gene>
<feature type="signal peptide" evidence="6">
    <location>
        <begin position="1"/>
        <end position="17"/>
    </location>
</feature>
<dbReference type="SUPFAM" id="SSF49303">
    <property type="entry name" value="beta-Galactosidase/glucuronidase domain"/>
    <property type="match status" value="3"/>
</dbReference>
<keyword evidence="5" id="KW-0624">Polysaccharide degradation</keyword>
<dbReference type="AlphaFoldDB" id="A0AA39U4T4"/>
<evidence type="ECO:0000259" key="9">
    <source>
        <dbReference type="Pfam" id="PF18368"/>
    </source>
</evidence>
<keyword evidence="6" id="KW-0732">Signal</keyword>